<name>A0AAE0GUN5_9CHLO</name>
<evidence type="ECO:0000256" key="1">
    <source>
        <dbReference type="SAM" id="Phobius"/>
    </source>
</evidence>
<dbReference type="Proteomes" id="UP001190700">
    <property type="component" value="Unassembled WGS sequence"/>
</dbReference>
<reference evidence="2 3" key="1">
    <citation type="journal article" date="2015" name="Genome Biol. Evol.">
        <title>Comparative Genomics of a Bacterivorous Green Alga Reveals Evolutionary Causalities and Consequences of Phago-Mixotrophic Mode of Nutrition.</title>
        <authorList>
            <person name="Burns J.A."/>
            <person name="Paasch A."/>
            <person name="Narechania A."/>
            <person name="Kim E."/>
        </authorList>
    </citation>
    <scope>NUCLEOTIDE SEQUENCE [LARGE SCALE GENOMIC DNA]</scope>
    <source>
        <strain evidence="2 3">PLY_AMNH</strain>
    </source>
</reference>
<evidence type="ECO:0000313" key="3">
    <source>
        <dbReference type="Proteomes" id="UP001190700"/>
    </source>
</evidence>
<gene>
    <name evidence="2" type="ORF">CYMTET_7641</name>
</gene>
<dbReference type="AlphaFoldDB" id="A0AAE0GUN5"/>
<keyword evidence="3" id="KW-1185">Reference proteome</keyword>
<comment type="caution">
    <text evidence="2">The sequence shown here is derived from an EMBL/GenBank/DDBJ whole genome shotgun (WGS) entry which is preliminary data.</text>
</comment>
<keyword evidence="1" id="KW-0812">Transmembrane</keyword>
<keyword evidence="1" id="KW-1133">Transmembrane helix</keyword>
<evidence type="ECO:0000313" key="2">
    <source>
        <dbReference type="EMBL" id="KAK3284725.1"/>
    </source>
</evidence>
<accession>A0AAE0GUN5</accession>
<sequence length="185" mass="21744">MSRFLTLSFTPKFRQSSTEQSVISFNRVRQRSPWIVFEEFELMLKAEEEAKKLDIDAQIFEQVRHEMDSGFTQFAVTLLISCWMMIIYILIVYATLIRELMGSSAEHKILQTWIMTLLLDNLGLQLVKSMTIKIWVQHLMQRFQESQLSEAKLGQWYEGYLTRTLPTTYTYLDDGVEYDNTGMGL</sequence>
<keyword evidence="1" id="KW-0472">Membrane</keyword>
<dbReference type="EMBL" id="LGRX02002187">
    <property type="protein sequence ID" value="KAK3284725.1"/>
    <property type="molecule type" value="Genomic_DNA"/>
</dbReference>
<proteinExistence type="predicted"/>
<organism evidence="2 3">
    <name type="scientific">Cymbomonas tetramitiformis</name>
    <dbReference type="NCBI Taxonomy" id="36881"/>
    <lineage>
        <taxon>Eukaryota</taxon>
        <taxon>Viridiplantae</taxon>
        <taxon>Chlorophyta</taxon>
        <taxon>Pyramimonadophyceae</taxon>
        <taxon>Pyramimonadales</taxon>
        <taxon>Pyramimonadaceae</taxon>
        <taxon>Cymbomonas</taxon>
    </lineage>
</organism>
<protein>
    <submittedName>
        <fullName evidence="2">Uncharacterized protein</fullName>
    </submittedName>
</protein>
<feature type="transmembrane region" description="Helical" evidence="1">
    <location>
        <begin position="74"/>
        <end position="97"/>
    </location>
</feature>